<comment type="similarity">
    <text evidence="1">Belongs to the GMC oxidoreductase family.</text>
</comment>
<feature type="non-terminal residue" evidence="2">
    <location>
        <position position="1"/>
    </location>
</feature>
<dbReference type="Gene3D" id="3.50.50.60">
    <property type="entry name" value="FAD/NAD(P)-binding domain"/>
    <property type="match status" value="1"/>
</dbReference>
<accession>A0AAV1ZVS9</accession>
<dbReference type="Gene3D" id="3.30.560.10">
    <property type="entry name" value="Glucose Oxidase, domain 3"/>
    <property type="match status" value="1"/>
</dbReference>
<dbReference type="EMBL" id="CAXIEN010000089">
    <property type="protein sequence ID" value="CAL1275902.1"/>
    <property type="molecule type" value="Genomic_DNA"/>
</dbReference>
<dbReference type="PANTHER" id="PTHR11552">
    <property type="entry name" value="GLUCOSE-METHANOL-CHOLINE GMC OXIDOREDUCTASE"/>
    <property type="match status" value="1"/>
</dbReference>
<dbReference type="InterPro" id="IPR012132">
    <property type="entry name" value="GMC_OxRdtase"/>
</dbReference>
<proteinExistence type="inferred from homology"/>
<dbReference type="GO" id="GO:0050660">
    <property type="term" value="F:flavin adenine dinucleotide binding"/>
    <property type="evidence" value="ECO:0007669"/>
    <property type="project" value="InterPro"/>
</dbReference>
<comment type="caution">
    <text evidence="2">The sequence shown here is derived from an EMBL/GenBank/DDBJ whole genome shotgun (WGS) entry which is preliminary data.</text>
</comment>
<organism evidence="2 3">
    <name type="scientific">Larinioides sclopetarius</name>
    <dbReference type="NCBI Taxonomy" id="280406"/>
    <lineage>
        <taxon>Eukaryota</taxon>
        <taxon>Metazoa</taxon>
        <taxon>Ecdysozoa</taxon>
        <taxon>Arthropoda</taxon>
        <taxon>Chelicerata</taxon>
        <taxon>Arachnida</taxon>
        <taxon>Araneae</taxon>
        <taxon>Araneomorphae</taxon>
        <taxon>Entelegynae</taxon>
        <taxon>Araneoidea</taxon>
        <taxon>Araneidae</taxon>
        <taxon>Larinioides</taxon>
    </lineage>
</organism>
<dbReference type="AlphaFoldDB" id="A0AAV1ZVS9"/>
<name>A0AAV1ZVS9_9ARAC</name>
<feature type="non-terminal residue" evidence="2">
    <location>
        <position position="99"/>
    </location>
</feature>
<reference evidence="2 3" key="1">
    <citation type="submission" date="2024-04" db="EMBL/GenBank/DDBJ databases">
        <authorList>
            <person name="Rising A."/>
            <person name="Reimegard J."/>
            <person name="Sonavane S."/>
            <person name="Akerstrom W."/>
            <person name="Nylinder S."/>
            <person name="Hedman E."/>
            <person name="Kallberg Y."/>
        </authorList>
    </citation>
    <scope>NUCLEOTIDE SEQUENCE [LARGE SCALE GENOMIC DNA]</scope>
</reference>
<dbReference type="InterPro" id="IPR036188">
    <property type="entry name" value="FAD/NAD-bd_sf"/>
</dbReference>
<keyword evidence="3" id="KW-1185">Reference proteome</keyword>
<evidence type="ECO:0000313" key="2">
    <source>
        <dbReference type="EMBL" id="CAL1275902.1"/>
    </source>
</evidence>
<gene>
    <name evidence="2" type="ORF">LARSCL_LOCUS8354</name>
</gene>
<evidence type="ECO:0000256" key="1">
    <source>
        <dbReference type="ARBA" id="ARBA00010790"/>
    </source>
</evidence>
<dbReference type="PANTHER" id="PTHR11552:SF147">
    <property type="entry name" value="CHOLINE DEHYDROGENASE, MITOCHONDRIAL"/>
    <property type="match status" value="1"/>
</dbReference>
<dbReference type="GO" id="GO:0016491">
    <property type="term" value="F:oxidoreductase activity"/>
    <property type="evidence" value="ECO:0007669"/>
    <property type="project" value="TreeGrafter"/>
</dbReference>
<dbReference type="SUPFAM" id="SSF54373">
    <property type="entry name" value="FAD-linked reductases, C-terminal domain"/>
    <property type="match status" value="1"/>
</dbReference>
<protein>
    <submittedName>
        <fullName evidence="2">Uncharacterized protein</fullName>
    </submittedName>
</protein>
<evidence type="ECO:0000313" key="3">
    <source>
        <dbReference type="Proteomes" id="UP001497382"/>
    </source>
</evidence>
<sequence length="99" mass="10818">EHLRKFGIPVVADLPVGDNLQDHVGTASLNFEAKDAEPLLLRQVTNPFNLREFVKNGTGPLTSFSGIEGMAYVNSKYQNPKLDWPDLEIHLASGSPASD</sequence>
<dbReference type="Proteomes" id="UP001497382">
    <property type="component" value="Unassembled WGS sequence"/>
</dbReference>